<evidence type="ECO:0000259" key="2">
    <source>
        <dbReference type="Pfam" id="PF19313"/>
    </source>
</evidence>
<accession>A0A7R6SXW5</accession>
<organism evidence="3 4">
    <name type="scientific">Thermotomaculum hydrothermale</name>
    <dbReference type="NCBI Taxonomy" id="981385"/>
    <lineage>
        <taxon>Bacteria</taxon>
        <taxon>Pseudomonadati</taxon>
        <taxon>Acidobacteriota</taxon>
        <taxon>Holophagae</taxon>
        <taxon>Thermotomaculales</taxon>
        <taxon>Thermotomaculaceae</taxon>
        <taxon>Thermotomaculum</taxon>
    </lineage>
</organism>
<name>A0A7R6SXW5_9BACT</name>
<keyword evidence="1" id="KW-0732">Signal</keyword>
<dbReference type="InterPro" id="IPR045670">
    <property type="entry name" value="DUF5916"/>
</dbReference>
<gene>
    <name evidence="3" type="ORF">TTHT_0376</name>
</gene>
<evidence type="ECO:0000313" key="3">
    <source>
        <dbReference type="EMBL" id="BBB31990.1"/>
    </source>
</evidence>
<dbReference type="CDD" id="cd09618">
    <property type="entry name" value="CBM9_like_2"/>
    <property type="match status" value="1"/>
</dbReference>
<dbReference type="KEGG" id="thyd:TTHT_0376"/>
<reference evidence="3 4" key="1">
    <citation type="journal article" date="2012" name="Extremophiles">
        <title>Thermotomaculum hydrothermale gen. nov., sp. nov., a novel heterotrophic thermophile within the phylum Acidobacteria from a deep-sea hydrothermal vent chimney in the Southern Okinawa Trough.</title>
        <authorList>
            <person name="Izumi H."/>
            <person name="Nunoura T."/>
            <person name="Miyazaki M."/>
            <person name="Mino S."/>
            <person name="Toki T."/>
            <person name="Takai K."/>
            <person name="Sako Y."/>
            <person name="Sawabe T."/>
            <person name="Nakagawa S."/>
        </authorList>
    </citation>
    <scope>NUCLEOTIDE SEQUENCE [LARGE SCALE GENOMIC DNA]</scope>
    <source>
        <strain evidence="3 4">AC55</strain>
    </source>
</reference>
<dbReference type="RefSeq" id="WP_201328322.1">
    <property type="nucleotide sequence ID" value="NZ_AP017470.1"/>
</dbReference>
<evidence type="ECO:0000256" key="1">
    <source>
        <dbReference type="SAM" id="SignalP"/>
    </source>
</evidence>
<dbReference type="SUPFAM" id="SSF49344">
    <property type="entry name" value="CBD9-like"/>
    <property type="match status" value="1"/>
</dbReference>
<feature type="domain" description="DUF5916" evidence="2">
    <location>
        <begin position="233"/>
        <end position="333"/>
    </location>
</feature>
<keyword evidence="4" id="KW-1185">Reference proteome</keyword>
<dbReference type="Gene3D" id="2.60.40.1190">
    <property type="match status" value="1"/>
</dbReference>
<dbReference type="AlphaFoldDB" id="A0A7R6SXW5"/>
<dbReference type="EMBL" id="AP017470">
    <property type="protein sequence ID" value="BBB31990.1"/>
    <property type="molecule type" value="Genomic_DNA"/>
</dbReference>
<protein>
    <recommendedName>
        <fullName evidence="2">DUF5916 domain-containing protein</fullName>
    </recommendedName>
</protein>
<feature type="chain" id="PRO_5033044244" description="DUF5916 domain-containing protein" evidence="1">
    <location>
        <begin position="23"/>
        <end position="721"/>
    </location>
</feature>
<evidence type="ECO:0000313" key="4">
    <source>
        <dbReference type="Proteomes" id="UP000595564"/>
    </source>
</evidence>
<proteinExistence type="predicted"/>
<feature type="signal peptide" evidence="1">
    <location>
        <begin position="1"/>
        <end position="22"/>
    </location>
</feature>
<dbReference type="Pfam" id="PF19313">
    <property type="entry name" value="DUF5916"/>
    <property type="match status" value="1"/>
</dbReference>
<dbReference type="Proteomes" id="UP000595564">
    <property type="component" value="Chromosome"/>
</dbReference>
<sequence>MSRSKFLCVFSLFFLFAINSFSFDFKIPFVEKANIKIDGKLNEREWENAYTVNDLTQQEPVPGGKTPYKTVVKAFCDKNNLYFAFVCYQPENTITIHTMLRDGNMRGDDYVALILDTFGDGKTGFMFQVNAAGTRRDGLISDPEYISTDWDGIWTAKSKIYKNKWIVEIKIPAVTLQFRKHHPFFNVEFYCFVAKDIITFRWVGTTLDAQPYDVKLTATMKGVDRLSQGKGISFSPYAVTKINKNYENGKHSTLQGEAGFDLRWNITPGIFAMLTVNTDFAETEVDTQQINLTRFPLFFPEKREFFLEGSNLFDFGVGLGHDFIPFYSRRIGLYEGNEVPIDYGVKVLGRQGKVSVAGLYVKTRDSYNLPGTDFFVSRLAYDITDNFKVGALLTDGDPDGVSDNTFTGVDAVWRTSNFLHKKKNFLIGGWWGDSSGDTTGDDTDGYGFKIDYPNDLIDANISYKKFGKDLNPALGFLPRPGTKQLSGGIAIQPRPKGRLGEFVRQFFFEFFGMQVRNVKGYIESWRIFTAPINLVTPAGYHFEFNYAPQYEYLTDDFEIAEGVVIPAGGYRFNRERIEINMPRSKSLQFGGRVWFGDFYNGRLNQWETYMQWSNTDGSIQLTVEAENDYGYLPEGNFIERLWQVKLIYAFNPDFVISSYTQYNYSSGEIGMNNRIRYTIEPGKDIFFVWNYNWQRFDGESLFNSRLTGNQIAVKIRWTWRK</sequence>